<keyword evidence="6" id="KW-0816">Tricarboxylic acid cycle</keyword>
<dbReference type="InterPro" id="IPR045337">
    <property type="entry name" value="MmgE_PrpD_C"/>
</dbReference>
<dbReference type="EMBL" id="BAABGA010000035">
    <property type="protein sequence ID" value="GAA4455723.1"/>
    <property type="molecule type" value="Genomic_DNA"/>
</dbReference>
<dbReference type="PANTHER" id="PTHR16943">
    <property type="entry name" value="2-METHYLCITRATE DEHYDRATASE-RELATED"/>
    <property type="match status" value="1"/>
</dbReference>
<dbReference type="NCBIfam" id="TIGR02330">
    <property type="entry name" value="prpD"/>
    <property type="match status" value="1"/>
</dbReference>
<dbReference type="EC" id="4.2.1.79" evidence="4"/>
<comment type="catalytic activity">
    <reaction evidence="1">
        <text>(2S,3S)-2-methylcitrate = 2-methyl-cis-aconitate + H2O</text>
        <dbReference type="Rhea" id="RHEA:17725"/>
        <dbReference type="ChEBI" id="CHEBI:15377"/>
        <dbReference type="ChEBI" id="CHEBI:57872"/>
        <dbReference type="ChEBI" id="CHEBI:58853"/>
        <dbReference type="EC" id="4.2.1.79"/>
    </reaction>
</comment>
<protein>
    <recommendedName>
        <fullName evidence="5">2-methylcitrate dehydratase</fullName>
        <ecNumber evidence="4">4.2.1.79</ecNumber>
    </recommendedName>
</protein>
<dbReference type="SUPFAM" id="SSF103378">
    <property type="entry name" value="2-methylcitrate dehydratase PrpD"/>
    <property type="match status" value="1"/>
</dbReference>
<dbReference type="InterPro" id="IPR012705">
    <property type="entry name" value="2Me_IsoCit_deHydtase_PrpD"/>
</dbReference>
<keyword evidence="7" id="KW-0456">Lyase</keyword>
<dbReference type="Gene3D" id="3.30.1330.120">
    <property type="entry name" value="2-methylcitrate dehydratase PrpD"/>
    <property type="match status" value="1"/>
</dbReference>
<evidence type="ECO:0000313" key="12">
    <source>
        <dbReference type="Proteomes" id="UP001500840"/>
    </source>
</evidence>
<comment type="pathway">
    <text evidence="2">Organic acid metabolism; propanoate degradation.</text>
</comment>
<proteinExistence type="inferred from homology"/>
<dbReference type="Pfam" id="PF03308">
    <property type="entry name" value="MeaB"/>
    <property type="match status" value="1"/>
</dbReference>
<dbReference type="Gene3D" id="1.10.4100.10">
    <property type="entry name" value="2-methylcitrate dehydratase PrpD"/>
    <property type="match status" value="1"/>
</dbReference>
<feature type="compositionally biased region" description="Low complexity" evidence="8">
    <location>
        <begin position="276"/>
        <end position="296"/>
    </location>
</feature>
<evidence type="ECO:0000256" key="8">
    <source>
        <dbReference type="SAM" id="MobiDB-lite"/>
    </source>
</evidence>
<evidence type="ECO:0000256" key="2">
    <source>
        <dbReference type="ARBA" id="ARBA00005026"/>
    </source>
</evidence>
<sequence>MSPHLLRNDVATLVQRLRGGDRWSLARLLTLALSPDLHSELMAELSKDDSLITADNDAPVFAVTGSAGVGKSSLLSRLASKFAEQGEYVGVLACDPESPLTGGAVLGDRCRIAGGTNSLQMSHRVFIRSLSTESGKQGVAANLAVMLRIMKAFGFDRIFIETVGSGQGDVAVRELADSVVLVVQPQTGDALQWEKAGVFEIADLIVVNKSDLAGADQTVAEIQAQNPAKDGGSVPIAKVSSAQDTGILALCDTIKRMQNLVDRSAKERDDDGSNGSRTSLPASPSSSPSGRSNMSESQRHTDAVLQQIADYVCDSTDFSDEAWTTARLCLLDSLGCGLLALNYPQCSKLLGPVVPGATLSPGARVPGTSLELDPVTAAFNIGCIIRWLDYNDTWLAAEWGHPSDNFGGILAVAEYRSRLGDSVTIRDVLRAAIQAYEIQGVLALENSFNRVGLDHVLLVRVATTAVTTKLLGGSRDQVMNALSNAWIDGGTLRTYRHAPNTGSRKSWAAGDATRRGVQLALWSLTGEMGYATALTAEHWGFEDVLFAGRAIQLTRSLDDYVMENILFKVAFPAEFHAQTAAEAAIALHPKIGNRWDEIDRIRIETQESAMRIINKTGPLNNPADRDHCLQYIVAAALLHGRLDSDHYEQAAAEDPRIDKLRECMQVVEQPHYSTDYLDPEKRSIANSVQLFFSDGSHSERVEIEYPLGHRRRRDEALPLLREKFRNNVATRFDSVRAASLESLFASDAIDDLPVDEFIDKFVVR</sequence>
<evidence type="ECO:0000259" key="9">
    <source>
        <dbReference type="Pfam" id="PF03972"/>
    </source>
</evidence>
<comment type="similarity">
    <text evidence="3">Belongs to the PrpD family.</text>
</comment>
<feature type="domain" description="MmgE/PrpD C-terminal" evidence="10">
    <location>
        <begin position="571"/>
        <end position="739"/>
    </location>
</feature>
<dbReference type="PANTHER" id="PTHR16943:SF8">
    <property type="entry name" value="2-METHYLCITRATE DEHYDRATASE"/>
    <property type="match status" value="1"/>
</dbReference>
<dbReference type="InterPro" id="IPR042183">
    <property type="entry name" value="MmgE/PrpD_sf_1"/>
</dbReference>
<evidence type="ECO:0000256" key="6">
    <source>
        <dbReference type="ARBA" id="ARBA00022532"/>
    </source>
</evidence>
<dbReference type="Pfam" id="PF19305">
    <property type="entry name" value="MmgE_PrpD_C"/>
    <property type="match status" value="1"/>
</dbReference>
<dbReference type="RefSeq" id="WP_345323307.1">
    <property type="nucleotide sequence ID" value="NZ_BAABGA010000035.1"/>
</dbReference>
<evidence type="ECO:0000256" key="7">
    <source>
        <dbReference type="ARBA" id="ARBA00023239"/>
    </source>
</evidence>
<dbReference type="Gene3D" id="3.40.50.300">
    <property type="entry name" value="P-loop containing nucleotide triphosphate hydrolases"/>
    <property type="match status" value="1"/>
</dbReference>
<dbReference type="Proteomes" id="UP001500840">
    <property type="component" value="Unassembled WGS sequence"/>
</dbReference>
<feature type="region of interest" description="Disordered" evidence="8">
    <location>
        <begin position="263"/>
        <end position="300"/>
    </location>
</feature>
<evidence type="ECO:0000256" key="3">
    <source>
        <dbReference type="ARBA" id="ARBA00006174"/>
    </source>
</evidence>
<dbReference type="SUPFAM" id="SSF52540">
    <property type="entry name" value="P-loop containing nucleoside triphosphate hydrolases"/>
    <property type="match status" value="1"/>
</dbReference>
<dbReference type="InterPro" id="IPR005656">
    <property type="entry name" value="MmgE_PrpD"/>
</dbReference>
<evidence type="ECO:0000256" key="4">
    <source>
        <dbReference type="ARBA" id="ARBA00013124"/>
    </source>
</evidence>
<comment type="caution">
    <text evidence="11">The sequence shown here is derived from an EMBL/GenBank/DDBJ whole genome shotgun (WGS) entry which is preliminary data.</text>
</comment>
<evidence type="ECO:0000313" key="11">
    <source>
        <dbReference type="EMBL" id="GAA4455723.1"/>
    </source>
</evidence>
<dbReference type="InterPro" id="IPR042188">
    <property type="entry name" value="MmgE/PrpD_sf_2"/>
</dbReference>
<organism evidence="11 12">
    <name type="scientific">Novipirellula rosea</name>
    <dbReference type="NCBI Taxonomy" id="1031540"/>
    <lineage>
        <taxon>Bacteria</taxon>
        <taxon>Pseudomonadati</taxon>
        <taxon>Planctomycetota</taxon>
        <taxon>Planctomycetia</taxon>
        <taxon>Pirellulales</taxon>
        <taxon>Pirellulaceae</taxon>
        <taxon>Novipirellula</taxon>
    </lineage>
</organism>
<dbReference type="Pfam" id="PF03972">
    <property type="entry name" value="MmgE_PrpD_N"/>
    <property type="match status" value="1"/>
</dbReference>
<evidence type="ECO:0000256" key="5">
    <source>
        <dbReference type="ARBA" id="ARBA00017240"/>
    </source>
</evidence>
<name>A0ABP8MTK0_9BACT</name>
<keyword evidence="12" id="KW-1185">Reference proteome</keyword>
<gene>
    <name evidence="11" type="ORF">GCM10023156_30190</name>
</gene>
<evidence type="ECO:0000259" key="10">
    <source>
        <dbReference type="Pfam" id="PF19305"/>
    </source>
</evidence>
<accession>A0ABP8MTK0</accession>
<dbReference type="NCBIfam" id="NF006943">
    <property type="entry name" value="PRK09425.1"/>
    <property type="match status" value="1"/>
</dbReference>
<dbReference type="InterPro" id="IPR036148">
    <property type="entry name" value="MmgE/PrpD_sf"/>
</dbReference>
<evidence type="ECO:0000256" key="1">
    <source>
        <dbReference type="ARBA" id="ARBA00000096"/>
    </source>
</evidence>
<dbReference type="InterPro" id="IPR045336">
    <property type="entry name" value="MmgE_PrpD_N"/>
</dbReference>
<feature type="domain" description="MmgE/PrpD N-terminal" evidence="9">
    <location>
        <begin position="306"/>
        <end position="552"/>
    </location>
</feature>
<reference evidence="12" key="1">
    <citation type="journal article" date="2019" name="Int. J. Syst. Evol. Microbiol.">
        <title>The Global Catalogue of Microorganisms (GCM) 10K type strain sequencing project: providing services to taxonomists for standard genome sequencing and annotation.</title>
        <authorList>
            <consortium name="The Broad Institute Genomics Platform"/>
            <consortium name="The Broad Institute Genome Sequencing Center for Infectious Disease"/>
            <person name="Wu L."/>
            <person name="Ma J."/>
        </authorList>
    </citation>
    <scope>NUCLEOTIDE SEQUENCE [LARGE SCALE GENOMIC DNA]</scope>
    <source>
        <strain evidence="12">JCM 17759</strain>
    </source>
</reference>
<dbReference type="InterPro" id="IPR027417">
    <property type="entry name" value="P-loop_NTPase"/>
</dbReference>